<dbReference type="EMBL" id="CM017321">
    <property type="protein sequence ID" value="KAE7996281.1"/>
    <property type="molecule type" value="Genomic_DNA"/>
</dbReference>
<keyword evidence="3" id="KW-1185">Reference proteome</keyword>
<dbReference type="Proteomes" id="UP000327013">
    <property type="component" value="Chromosome 1"/>
</dbReference>
<protein>
    <submittedName>
        <fullName evidence="2">Uncharacterized protein</fullName>
    </submittedName>
</protein>
<reference evidence="2 3" key="1">
    <citation type="submission" date="2019-06" db="EMBL/GenBank/DDBJ databases">
        <title>A chromosomal-level reference genome of Carpinus fangiana (Coryloideae, Betulaceae).</title>
        <authorList>
            <person name="Yang X."/>
            <person name="Wang Z."/>
            <person name="Zhang L."/>
            <person name="Hao G."/>
            <person name="Liu J."/>
            <person name="Yang Y."/>
        </authorList>
    </citation>
    <scope>NUCLEOTIDE SEQUENCE [LARGE SCALE GENOMIC DNA]</scope>
    <source>
        <strain evidence="2">Cfa_2016G</strain>
        <tissue evidence="2">Leaf</tissue>
    </source>
</reference>
<evidence type="ECO:0000313" key="2">
    <source>
        <dbReference type="EMBL" id="KAE7996281.1"/>
    </source>
</evidence>
<organism evidence="2 3">
    <name type="scientific">Carpinus fangiana</name>
    <dbReference type="NCBI Taxonomy" id="176857"/>
    <lineage>
        <taxon>Eukaryota</taxon>
        <taxon>Viridiplantae</taxon>
        <taxon>Streptophyta</taxon>
        <taxon>Embryophyta</taxon>
        <taxon>Tracheophyta</taxon>
        <taxon>Spermatophyta</taxon>
        <taxon>Magnoliopsida</taxon>
        <taxon>eudicotyledons</taxon>
        <taxon>Gunneridae</taxon>
        <taxon>Pentapetalae</taxon>
        <taxon>rosids</taxon>
        <taxon>fabids</taxon>
        <taxon>Fagales</taxon>
        <taxon>Betulaceae</taxon>
        <taxon>Carpinus</taxon>
    </lineage>
</organism>
<accession>A0A5N6QCU1</accession>
<evidence type="ECO:0000256" key="1">
    <source>
        <dbReference type="SAM" id="MobiDB-lite"/>
    </source>
</evidence>
<feature type="region of interest" description="Disordered" evidence="1">
    <location>
        <begin position="438"/>
        <end position="475"/>
    </location>
</feature>
<dbReference type="OrthoDB" id="1791598at2759"/>
<proteinExistence type="predicted"/>
<dbReference type="AlphaFoldDB" id="A0A5N6QCU1"/>
<evidence type="ECO:0000313" key="3">
    <source>
        <dbReference type="Proteomes" id="UP000327013"/>
    </source>
</evidence>
<gene>
    <name evidence="2" type="ORF">FH972_001015</name>
</gene>
<name>A0A5N6QCU1_9ROSI</name>
<feature type="compositionally biased region" description="Acidic residues" evidence="1">
    <location>
        <begin position="462"/>
        <end position="471"/>
    </location>
</feature>
<sequence>MAGEDPIHALSPGIGHQTEQDGTIIQDHAAPIAVSGLMGHLLDQRLTVYTEGGKNEENKESVTILDERFVGCNGKKGEPTESEVSMAGGDQNESNSIDDHTVERGTGWVREEAKDYNENEDEVSLVKTERFKNEVQSRRIAMEDDVQRRLLDSMVNWFLHEEEIVDNGSEEDDKDSLHLEILLSLENWHGGKEKQIDNENVGSLSETESFKKEEVEEIKEIQIEEILDERFVGCNGKKGEAAETGVSMAGIDQGGFKNEDCKLNKANLIDDHIVEQGTGWAREFYFAESKVQSRRIAREAEVQRRLLDYMVNWFLHEEELVDNENKEEDDKYSQHMKILLSLNIENVVSLAETESFKKEGVEEIQVSNDLVLENVAVREKERVDNGNEFEDQRILLHSLVNWFLCEETNFHKEKEEDKDILHRKILLSLGNWHSCKEEKVDNENEESGGRIATDDYSVEKGDNEEEEEEDGVSLRQRIPDSIVNCHCCEEEKVDSEKEEEEGREIQINEKVSEGASMLNQITKELNDIEFALKNENDASAPTGMIRDVTVHEHKLEEGVESREMESAGE</sequence>
<feature type="region of interest" description="Disordered" evidence="1">
    <location>
        <begin position="73"/>
        <end position="102"/>
    </location>
</feature>